<evidence type="ECO:0000313" key="2">
    <source>
        <dbReference type="EMBL" id="TMR05731.1"/>
    </source>
</evidence>
<dbReference type="Proteomes" id="UP000309128">
    <property type="component" value="Unassembled WGS sequence"/>
</dbReference>
<evidence type="ECO:0000313" key="3">
    <source>
        <dbReference type="Proteomes" id="UP000309128"/>
    </source>
</evidence>
<comment type="caution">
    <text evidence="2">The sequence shown here is derived from an EMBL/GenBank/DDBJ whole genome shotgun (WGS) entry which is preliminary data.</text>
</comment>
<keyword evidence="3" id="KW-1185">Reference proteome</keyword>
<evidence type="ECO:0000256" key="1">
    <source>
        <dbReference type="SAM" id="MobiDB-lite"/>
    </source>
</evidence>
<dbReference type="EMBL" id="VCKY01000428">
    <property type="protein sequence ID" value="TMR05731.1"/>
    <property type="molecule type" value="Genomic_DNA"/>
</dbReference>
<accession>A0A5S4EUQ7</accession>
<feature type="region of interest" description="Disordered" evidence="1">
    <location>
        <begin position="1"/>
        <end position="25"/>
    </location>
</feature>
<protein>
    <submittedName>
        <fullName evidence="2">Uncharacterized protein</fullName>
    </submittedName>
</protein>
<gene>
    <name evidence="2" type="ORF">ETD86_52970</name>
</gene>
<dbReference type="AlphaFoldDB" id="A0A5S4EUQ7"/>
<dbReference type="OrthoDB" id="3530875at2"/>
<dbReference type="RefSeq" id="WP_138674169.1">
    <property type="nucleotide sequence ID" value="NZ_VCKY01000428.1"/>
</dbReference>
<sequence>MAEQEHNGSGSDGSPPADTGLFDERYNSPKAIRTIAEEMRANLDALLVESERERLDLTLNQLSSGSDLTTEHLGTWSDAQTFARTVGSENAGAKFGEVYRKFISAYQKVVEAVEISADNHDRARRENEGNA</sequence>
<reference evidence="2 3" key="1">
    <citation type="submission" date="2019-05" db="EMBL/GenBank/DDBJ databases">
        <title>Draft genome sequence of Nonomuraea turkmeniaca DSM 43926.</title>
        <authorList>
            <person name="Saricaoglu S."/>
            <person name="Isik K."/>
        </authorList>
    </citation>
    <scope>NUCLEOTIDE SEQUENCE [LARGE SCALE GENOMIC DNA]</scope>
    <source>
        <strain evidence="2 3">DSM 43926</strain>
    </source>
</reference>
<name>A0A5S4EUQ7_9ACTN</name>
<organism evidence="2 3">
    <name type="scientific">Nonomuraea turkmeniaca</name>
    <dbReference type="NCBI Taxonomy" id="103838"/>
    <lineage>
        <taxon>Bacteria</taxon>
        <taxon>Bacillati</taxon>
        <taxon>Actinomycetota</taxon>
        <taxon>Actinomycetes</taxon>
        <taxon>Streptosporangiales</taxon>
        <taxon>Streptosporangiaceae</taxon>
        <taxon>Nonomuraea</taxon>
    </lineage>
</organism>
<proteinExistence type="predicted"/>